<keyword evidence="3" id="KW-1185">Reference proteome</keyword>
<gene>
    <name evidence="2" type="ORF">SAMN05444392_1136</name>
</gene>
<dbReference type="Proteomes" id="UP000184476">
    <property type="component" value="Unassembled WGS sequence"/>
</dbReference>
<name>A0A1M5ABS6_9BACL</name>
<proteinExistence type="predicted"/>
<organism evidence="2 3">
    <name type="scientific">Seinonella peptonophila</name>
    <dbReference type="NCBI Taxonomy" id="112248"/>
    <lineage>
        <taxon>Bacteria</taxon>
        <taxon>Bacillati</taxon>
        <taxon>Bacillota</taxon>
        <taxon>Bacilli</taxon>
        <taxon>Bacillales</taxon>
        <taxon>Thermoactinomycetaceae</taxon>
        <taxon>Seinonella</taxon>
    </lineage>
</organism>
<dbReference type="AlphaFoldDB" id="A0A1M5ABS6"/>
<evidence type="ECO:0000256" key="1">
    <source>
        <dbReference type="SAM" id="MobiDB-lite"/>
    </source>
</evidence>
<feature type="region of interest" description="Disordered" evidence="1">
    <location>
        <begin position="34"/>
        <end position="66"/>
    </location>
</feature>
<dbReference type="EMBL" id="FQVL01000013">
    <property type="protein sequence ID" value="SHF27496.1"/>
    <property type="molecule type" value="Genomic_DNA"/>
</dbReference>
<evidence type="ECO:0000313" key="2">
    <source>
        <dbReference type="EMBL" id="SHF27496.1"/>
    </source>
</evidence>
<reference evidence="2 3" key="1">
    <citation type="submission" date="2016-11" db="EMBL/GenBank/DDBJ databases">
        <authorList>
            <person name="Jaros S."/>
            <person name="Januszkiewicz K."/>
            <person name="Wedrychowicz H."/>
        </authorList>
    </citation>
    <scope>NUCLEOTIDE SEQUENCE [LARGE SCALE GENOMIC DNA]</scope>
    <source>
        <strain evidence="2 3">DSM 44666</strain>
    </source>
</reference>
<feature type="compositionally biased region" description="Low complexity" evidence="1">
    <location>
        <begin position="48"/>
        <end position="60"/>
    </location>
</feature>
<accession>A0A1M5ABS6</accession>
<protein>
    <submittedName>
        <fullName evidence="2">Uncharacterized protein</fullName>
    </submittedName>
</protein>
<evidence type="ECO:0000313" key="3">
    <source>
        <dbReference type="Proteomes" id="UP000184476"/>
    </source>
</evidence>
<sequence>MQLALSAGTSEGGESWKKHDGAIAIVAEGCAGMRKSPYPHFPKKTRSRTTPTQTSATCATKSVRLS</sequence>